<evidence type="ECO:0000313" key="13">
    <source>
        <dbReference type="Proteomes" id="UP001501337"/>
    </source>
</evidence>
<dbReference type="InterPro" id="IPR005467">
    <property type="entry name" value="His_kinase_dom"/>
</dbReference>
<feature type="transmembrane region" description="Helical" evidence="10">
    <location>
        <begin position="32"/>
        <end position="58"/>
    </location>
</feature>
<keyword evidence="7 12" id="KW-0418">Kinase</keyword>
<dbReference type="InterPro" id="IPR036890">
    <property type="entry name" value="HATPase_C_sf"/>
</dbReference>
<dbReference type="SMART" id="SM00388">
    <property type="entry name" value="HisKA"/>
    <property type="match status" value="1"/>
</dbReference>
<dbReference type="Pfam" id="PF02518">
    <property type="entry name" value="HATPase_c"/>
    <property type="match status" value="1"/>
</dbReference>
<name>A0ABP7PEH8_9GAMM</name>
<dbReference type="Proteomes" id="UP001501337">
    <property type="component" value="Unassembled WGS sequence"/>
</dbReference>
<evidence type="ECO:0000256" key="7">
    <source>
        <dbReference type="ARBA" id="ARBA00022777"/>
    </source>
</evidence>
<evidence type="ECO:0000256" key="6">
    <source>
        <dbReference type="ARBA" id="ARBA00022692"/>
    </source>
</evidence>
<dbReference type="RefSeq" id="WP_344806253.1">
    <property type="nucleotide sequence ID" value="NZ_BAABBO010000009.1"/>
</dbReference>
<organism evidence="12 13">
    <name type="scientific">Allohahella marinimesophila</name>
    <dbReference type="NCBI Taxonomy" id="1054972"/>
    <lineage>
        <taxon>Bacteria</taxon>
        <taxon>Pseudomonadati</taxon>
        <taxon>Pseudomonadota</taxon>
        <taxon>Gammaproteobacteria</taxon>
        <taxon>Oceanospirillales</taxon>
        <taxon>Hahellaceae</taxon>
        <taxon>Allohahella</taxon>
    </lineage>
</organism>
<evidence type="ECO:0000256" key="1">
    <source>
        <dbReference type="ARBA" id="ARBA00000085"/>
    </source>
</evidence>
<feature type="transmembrane region" description="Helical" evidence="10">
    <location>
        <begin position="166"/>
        <end position="190"/>
    </location>
</feature>
<dbReference type="PROSITE" id="PS50109">
    <property type="entry name" value="HIS_KIN"/>
    <property type="match status" value="1"/>
</dbReference>
<dbReference type="SUPFAM" id="SSF55874">
    <property type="entry name" value="ATPase domain of HSP90 chaperone/DNA topoisomerase II/histidine kinase"/>
    <property type="match status" value="1"/>
</dbReference>
<sequence length="478" mass="52777">MQSLRVARVVSAVRRPARLTAKSAQEGIQRRLIRVFALQAALVSAATMLGVYTAYIVAEQVLVRQALEGEAAHFREMRQANPEFQLPHTKNMRVYLHTLTPEPSFGELAALPSGQSLEAKVPAELLKLQPGYGRVELHGREPLVLVTDDGNQRLYLVFREDQISKLAFFFGVAPLTLVLILIYTASWFTFRQSQRVISPVSNLARLVEDSTRDDAGSLGDVIQACRGENADIDSLVEALTHYSERIAGFIARERNFTRDASHELRTPLSVIKACVDVLQQPGASPERQPELIQRIRDTTLQMEEIIETLLRLARESDAIRGDGIKGEQSLVDVSALVRSVLQQTQKALKAEHIEVCVEGQAPLTLMAEETALRIIFGNLLKNALTYSTATPSGSCEVKVTILHDRVIIEDNGVGMSEAQMKRAFEPYYRANDQRSSEGLATGYGLGLSIVSGLCARFGYRVEAQSAEGEGTTMTIHFS</sequence>
<dbReference type="CDD" id="cd00075">
    <property type="entry name" value="HATPase"/>
    <property type="match status" value="1"/>
</dbReference>
<comment type="catalytic activity">
    <reaction evidence="1">
        <text>ATP + protein L-histidine = ADP + protein N-phospho-L-histidine.</text>
        <dbReference type="EC" id="2.7.13.3"/>
    </reaction>
</comment>
<accession>A0ABP7PEH8</accession>
<dbReference type="GO" id="GO:0016301">
    <property type="term" value="F:kinase activity"/>
    <property type="evidence" value="ECO:0007669"/>
    <property type="project" value="UniProtKB-KW"/>
</dbReference>
<keyword evidence="4" id="KW-0597">Phosphoprotein</keyword>
<evidence type="ECO:0000256" key="10">
    <source>
        <dbReference type="SAM" id="Phobius"/>
    </source>
</evidence>
<comment type="caution">
    <text evidence="12">The sequence shown here is derived from an EMBL/GenBank/DDBJ whole genome shotgun (WGS) entry which is preliminary data.</text>
</comment>
<dbReference type="PANTHER" id="PTHR45436:SF16">
    <property type="entry name" value="HISTIDINE KINASE"/>
    <property type="match status" value="1"/>
</dbReference>
<dbReference type="SUPFAM" id="SSF47384">
    <property type="entry name" value="Homodimeric domain of signal transducing histidine kinase"/>
    <property type="match status" value="1"/>
</dbReference>
<evidence type="ECO:0000313" key="12">
    <source>
        <dbReference type="EMBL" id="GAA3963857.1"/>
    </source>
</evidence>
<dbReference type="InterPro" id="IPR050428">
    <property type="entry name" value="TCS_sensor_his_kinase"/>
</dbReference>
<keyword evidence="5" id="KW-0808">Transferase</keyword>
<dbReference type="InterPro" id="IPR036097">
    <property type="entry name" value="HisK_dim/P_sf"/>
</dbReference>
<dbReference type="EC" id="2.7.13.3" evidence="3"/>
<keyword evidence="9 10" id="KW-0472">Membrane</keyword>
<keyword evidence="8 10" id="KW-1133">Transmembrane helix</keyword>
<proteinExistence type="predicted"/>
<dbReference type="Gene3D" id="1.10.287.130">
    <property type="match status" value="1"/>
</dbReference>
<evidence type="ECO:0000256" key="8">
    <source>
        <dbReference type="ARBA" id="ARBA00022989"/>
    </source>
</evidence>
<protein>
    <recommendedName>
        <fullName evidence="3">histidine kinase</fullName>
        <ecNumber evidence="3">2.7.13.3</ecNumber>
    </recommendedName>
</protein>
<keyword evidence="13" id="KW-1185">Reference proteome</keyword>
<comment type="subcellular location">
    <subcellularLocation>
        <location evidence="2">Membrane</location>
    </subcellularLocation>
</comment>
<dbReference type="CDD" id="cd00082">
    <property type="entry name" value="HisKA"/>
    <property type="match status" value="1"/>
</dbReference>
<dbReference type="InterPro" id="IPR003661">
    <property type="entry name" value="HisK_dim/P_dom"/>
</dbReference>
<keyword evidence="6 10" id="KW-0812">Transmembrane</keyword>
<evidence type="ECO:0000256" key="3">
    <source>
        <dbReference type="ARBA" id="ARBA00012438"/>
    </source>
</evidence>
<dbReference type="InterPro" id="IPR004358">
    <property type="entry name" value="Sig_transdc_His_kin-like_C"/>
</dbReference>
<evidence type="ECO:0000256" key="5">
    <source>
        <dbReference type="ARBA" id="ARBA00022679"/>
    </source>
</evidence>
<reference evidence="13" key="1">
    <citation type="journal article" date="2019" name="Int. J. Syst. Evol. Microbiol.">
        <title>The Global Catalogue of Microorganisms (GCM) 10K type strain sequencing project: providing services to taxonomists for standard genome sequencing and annotation.</title>
        <authorList>
            <consortium name="The Broad Institute Genomics Platform"/>
            <consortium name="The Broad Institute Genome Sequencing Center for Infectious Disease"/>
            <person name="Wu L."/>
            <person name="Ma J."/>
        </authorList>
    </citation>
    <scope>NUCLEOTIDE SEQUENCE [LARGE SCALE GENOMIC DNA]</scope>
    <source>
        <strain evidence="13">JCM 17555</strain>
    </source>
</reference>
<evidence type="ECO:0000256" key="9">
    <source>
        <dbReference type="ARBA" id="ARBA00023136"/>
    </source>
</evidence>
<dbReference type="EMBL" id="BAABBO010000009">
    <property type="protein sequence ID" value="GAA3963857.1"/>
    <property type="molecule type" value="Genomic_DNA"/>
</dbReference>
<gene>
    <name evidence="12" type="ORF">GCM10022278_22100</name>
</gene>
<feature type="domain" description="Histidine kinase" evidence="11">
    <location>
        <begin position="259"/>
        <end position="478"/>
    </location>
</feature>
<dbReference type="PANTHER" id="PTHR45436">
    <property type="entry name" value="SENSOR HISTIDINE KINASE YKOH"/>
    <property type="match status" value="1"/>
</dbReference>
<dbReference type="InterPro" id="IPR003594">
    <property type="entry name" value="HATPase_dom"/>
</dbReference>
<dbReference type="Pfam" id="PF00512">
    <property type="entry name" value="HisKA"/>
    <property type="match status" value="1"/>
</dbReference>
<evidence type="ECO:0000256" key="4">
    <source>
        <dbReference type="ARBA" id="ARBA00022553"/>
    </source>
</evidence>
<dbReference type="SMART" id="SM00387">
    <property type="entry name" value="HATPase_c"/>
    <property type="match status" value="1"/>
</dbReference>
<evidence type="ECO:0000259" key="11">
    <source>
        <dbReference type="PROSITE" id="PS50109"/>
    </source>
</evidence>
<evidence type="ECO:0000256" key="2">
    <source>
        <dbReference type="ARBA" id="ARBA00004370"/>
    </source>
</evidence>
<dbReference type="PRINTS" id="PR00344">
    <property type="entry name" value="BCTRLSENSOR"/>
</dbReference>
<dbReference type="Gene3D" id="3.30.565.10">
    <property type="entry name" value="Histidine kinase-like ATPase, C-terminal domain"/>
    <property type="match status" value="1"/>
</dbReference>